<reference evidence="1 2" key="1">
    <citation type="journal article" date="2019" name="PLoS ONE">
        <title>Comparative genome analysis indicates high evolutionary potential of pathogenicity genes in Colletotrichum tanaceti.</title>
        <authorList>
            <person name="Lelwala R.V."/>
            <person name="Korhonen P.K."/>
            <person name="Young N.D."/>
            <person name="Scott J.B."/>
            <person name="Ades P.A."/>
            <person name="Gasser R.B."/>
            <person name="Taylor P.W.J."/>
        </authorList>
    </citation>
    <scope>NUCLEOTIDE SEQUENCE [LARGE SCALE GENOMIC DNA]</scope>
    <source>
        <strain evidence="1">BRIP57314</strain>
    </source>
</reference>
<evidence type="ECO:0000313" key="1">
    <source>
        <dbReference type="EMBL" id="TKW51730.1"/>
    </source>
</evidence>
<dbReference type="AlphaFoldDB" id="A0A4U6X880"/>
<protein>
    <submittedName>
        <fullName evidence="1">Uncharacterized protein</fullName>
    </submittedName>
</protein>
<evidence type="ECO:0000313" key="2">
    <source>
        <dbReference type="Proteomes" id="UP000310108"/>
    </source>
</evidence>
<dbReference type="EMBL" id="PJEX01000286">
    <property type="protein sequence ID" value="TKW51730.1"/>
    <property type="molecule type" value="Genomic_DNA"/>
</dbReference>
<dbReference type="Proteomes" id="UP000310108">
    <property type="component" value="Unassembled WGS sequence"/>
</dbReference>
<proteinExistence type="predicted"/>
<gene>
    <name evidence="1" type="ORF">CTA1_9014</name>
</gene>
<sequence length="59" mass="6743">MVGSEEPFPYTRSKQTWTLTRPTRQIGINWPLRARPTAEFDVLMGTNSGPRRQPAEGRV</sequence>
<keyword evidence="2" id="KW-1185">Reference proteome</keyword>
<name>A0A4U6X880_9PEZI</name>
<comment type="caution">
    <text evidence="1">The sequence shown here is derived from an EMBL/GenBank/DDBJ whole genome shotgun (WGS) entry which is preliminary data.</text>
</comment>
<organism evidence="1 2">
    <name type="scientific">Colletotrichum tanaceti</name>
    <dbReference type="NCBI Taxonomy" id="1306861"/>
    <lineage>
        <taxon>Eukaryota</taxon>
        <taxon>Fungi</taxon>
        <taxon>Dikarya</taxon>
        <taxon>Ascomycota</taxon>
        <taxon>Pezizomycotina</taxon>
        <taxon>Sordariomycetes</taxon>
        <taxon>Hypocreomycetidae</taxon>
        <taxon>Glomerellales</taxon>
        <taxon>Glomerellaceae</taxon>
        <taxon>Colletotrichum</taxon>
        <taxon>Colletotrichum destructivum species complex</taxon>
    </lineage>
</organism>
<accession>A0A4U6X880</accession>